<dbReference type="Proteomes" id="UP000309997">
    <property type="component" value="Unassembled WGS sequence"/>
</dbReference>
<comment type="caution">
    <text evidence="1">The sequence shown here is derived from an EMBL/GenBank/DDBJ whole genome shotgun (WGS) entry which is preliminary data.</text>
</comment>
<reference evidence="1 2" key="1">
    <citation type="journal article" date="2024" name="Plant Biotechnol. J.">
        <title>Genome and CRISPR/Cas9 system of a widespread forest tree (Populus alba) in the world.</title>
        <authorList>
            <person name="Liu Y.J."/>
            <person name="Jiang P.F."/>
            <person name="Han X.M."/>
            <person name="Li X.Y."/>
            <person name="Wang H.M."/>
            <person name="Wang Y.J."/>
            <person name="Wang X.X."/>
            <person name="Zeng Q.Y."/>
        </authorList>
    </citation>
    <scope>NUCLEOTIDE SEQUENCE [LARGE SCALE GENOMIC DNA]</scope>
    <source>
        <strain evidence="2">cv. PAL-ZL1</strain>
    </source>
</reference>
<name>A0ACC4B8W7_POPAL</name>
<evidence type="ECO:0000313" key="2">
    <source>
        <dbReference type="Proteomes" id="UP000309997"/>
    </source>
</evidence>
<evidence type="ECO:0000313" key="1">
    <source>
        <dbReference type="EMBL" id="KAL3575003.1"/>
    </source>
</evidence>
<dbReference type="EMBL" id="RCHU02000012">
    <property type="protein sequence ID" value="KAL3575003.1"/>
    <property type="molecule type" value="Genomic_DNA"/>
</dbReference>
<protein>
    <submittedName>
        <fullName evidence="1">Uncharacterized protein</fullName>
    </submittedName>
</protein>
<proteinExistence type="predicted"/>
<keyword evidence="2" id="KW-1185">Reference proteome</keyword>
<sequence>MGGNYRLRQLHSSCPIPTINFKSAKPKNSYSSKKTSTSQNNKKLQNFSTTDSDIVKWNIAITTHMRNGLCESALRVFNSMSRRSSNGFVDEAREIFDKMPLKNGISWNGLLAAYVQNGRIEDAKRLFESKMDWTLVSWNCLMGGFVRKRRLLDARSVFDRMPSGYIAHARNLFDNMPQRDSISWSAMIAGYSQNGCSEEALHFFVEMQRDCERLNRSSFTCALSTCSSIAALELGKQLHCRLVKAGYQTGWYVGNALLAMYCKCGSIDEARDAFQEILEKDVVSWNTMIHGYARHGFGEEALTVFEFMKTTGIRPDDATMKSIAVRTCRCVKRGLLKVSRNGITFDFLTKDILDSLKNLENGNRVQSFSHLRDHTPRGPCTVLPMNRNM</sequence>
<organism evidence="1 2">
    <name type="scientific">Populus alba</name>
    <name type="common">White poplar</name>
    <dbReference type="NCBI Taxonomy" id="43335"/>
    <lineage>
        <taxon>Eukaryota</taxon>
        <taxon>Viridiplantae</taxon>
        <taxon>Streptophyta</taxon>
        <taxon>Embryophyta</taxon>
        <taxon>Tracheophyta</taxon>
        <taxon>Spermatophyta</taxon>
        <taxon>Magnoliopsida</taxon>
        <taxon>eudicotyledons</taxon>
        <taxon>Gunneridae</taxon>
        <taxon>Pentapetalae</taxon>
        <taxon>rosids</taxon>
        <taxon>fabids</taxon>
        <taxon>Malpighiales</taxon>
        <taxon>Salicaceae</taxon>
        <taxon>Saliceae</taxon>
        <taxon>Populus</taxon>
    </lineage>
</organism>
<gene>
    <name evidence="1" type="ORF">D5086_023104</name>
</gene>
<accession>A0ACC4B8W7</accession>